<reference evidence="2 3" key="1">
    <citation type="journal article" date="2015" name="Genome Biol. Evol.">
        <title>The genome of winter moth (Operophtera brumata) provides a genomic perspective on sexual dimorphism and phenology.</title>
        <authorList>
            <person name="Derks M.F."/>
            <person name="Smit S."/>
            <person name="Salis L."/>
            <person name="Schijlen E."/>
            <person name="Bossers A."/>
            <person name="Mateman C."/>
            <person name="Pijl A.S."/>
            <person name="de Ridder D."/>
            <person name="Groenen M.A."/>
            <person name="Visser M.E."/>
            <person name="Megens H.J."/>
        </authorList>
    </citation>
    <scope>NUCLEOTIDE SEQUENCE [LARGE SCALE GENOMIC DNA]</scope>
    <source>
        <strain evidence="2">WM2013NL</strain>
        <tissue evidence="2">Head and thorax</tissue>
    </source>
</reference>
<dbReference type="PANTHER" id="PTHR12243:SF67">
    <property type="entry name" value="COREPRESSOR OF PANGOLIN, ISOFORM A-RELATED"/>
    <property type="match status" value="1"/>
</dbReference>
<dbReference type="PANTHER" id="PTHR12243">
    <property type="entry name" value="MADF DOMAIN TRANSCRIPTION FACTOR"/>
    <property type="match status" value="1"/>
</dbReference>
<dbReference type="AlphaFoldDB" id="A0A0L7LIM6"/>
<dbReference type="Pfam" id="PF02944">
    <property type="entry name" value="BESS"/>
    <property type="match status" value="1"/>
</dbReference>
<protein>
    <submittedName>
        <fullName evidence="2">Transcription factor Adf-1</fullName>
    </submittedName>
</protein>
<dbReference type="PROSITE" id="PS51029">
    <property type="entry name" value="MADF"/>
    <property type="match status" value="1"/>
</dbReference>
<dbReference type="EMBL" id="JTDY01000953">
    <property type="protein sequence ID" value="KOB75302.1"/>
    <property type="molecule type" value="Genomic_DNA"/>
</dbReference>
<dbReference type="Pfam" id="PF10545">
    <property type="entry name" value="MADF_DNA_bdg"/>
    <property type="match status" value="1"/>
</dbReference>
<comment type="caution">
    <text evidence="2">The sequence shown here is derived from an EMBL/GenBank/DDBJ whole genome shotgun (WGS) entry which is preliminary data.</text>
</comment>
<dbReference type="InterPro" id="IPR039353">
    <property type="entry name" value="TF_Adf1"/>
</dbReference>
<dbReference type="Proteomes" id="UP000037510">
    <property type="component" value="Unassembled WGS sequence"/>
</dbReference>
<dbReference type="GO" id="GO:0003677">
    <property type="term" value="F:DNA binding"/>
    <property type="evidence" value="ECO:0007669"/>
    <property type="project" value="InterPro"/>
</dbReference>
<organism evidence="2 3">
    <name type="scientific">Operophtera brumata</name>
    <name type="common">Winter moth</name>
    <name type="synonym">Phalaena brumata</name>
    <dbReference type="NCBI Taxonomy" id="104452"/>
    <lineage>
        <taxon>Eukaryota</taxon>
        <taxon>Metazoa</taxon>
        <taxon>Ecdysozoa</taxon>
        <taxon>Arthropoda</taxon>
        <taxon>Hexapoda</taxon>
        <taxon>Insecta</taxon>
        <taxon>Pterygota</taxon>
        <taxon>Neoptera</taxon>
        <taxon>Endopterygota</taxon>
        <taxon>Lepidoptera</taxon>
        <taxon>Glossata</taxon>
        <taxon>Ditrysia</taxon>
        <taxon>Geometroidea</taxon>
        <taxon>Geometridae</taxon>
        <taxon>Larentiinae</taxon>
        <taxon>Operophtera</taxon>
    </lineage>
</organism>
<evidence type="ECO:0000259" key="1">
    <source>
        <dbReference type="PROSITE" id="PS51029"/>
    </source>
</evidence>
<dbReference type="STRING" id="104452.A0A0L7LIM6"/>
<sequence length="247" mass="28642">MFSAKVDQRLISLVKANPVLYDFNDRKYMDFNTREVAWQKIGDELEKPAADCKVRWINIRDVHRRILRKSMSGHGRPARAYKYDKQLEFMKNFYKEVVTANAMSDEEDDNDNDDGDKNSEAWNDVIIECKNDSEVEDEKPLKKAKKIKRSLKSCAVFEEVDVSTASTIHETSAYEREKDYDVSDPVDAFLLSIGATLKQFSPYHLNLAKSKIFHIVQEHDLQQIVEKRQGRLDCDISTSSEPIYYQG</sequence>
<evidence type="ECO:0000313" key="3">
    <source>
        <dbReference type="Proteomes" id="UP000037510"/>
    </source>
</evidence>
<proteinExistence type="predicted"/>
<dbReference type="SMART" id="SM00595">
    <property type="entry name" value="MADF"/>
    <property type="match status" value="1"/>
</dbReference>
<keyword evidence="3" id="KW-1185">Reference proteome</keyword>
<dbReference type="InterPro" id="IPR004210">
    <property type="entry name" value="BESS_motif"/>
</dbReference>
<evidence type="ECO:0000313" key="2">
    <source>
        <dbReference type="EMBL" id="KOB75302.1"/>
    </source>
</evidence>
<dbReference type="InterPro" id="IPR006578">
    <property type="entry name" value="MADF-dom"/>
</dbReference>
<gene>
    <name evidence="2" type="ORF">OBRU01_07698</name>
</gene>
<name>A0A0L7LIM6_OPEBR</name>
<accession>A0A0L7LIM6</accession>
<feature type="domain" description="MADF" evidence="1">
    <location>
        <begin position="9"/>
        <end position="95"/>
    </location>
</feature>
<dbReference type="OrthoDB" id="10262320at2759"/>